<protein>
    <submittedName>
        <fullName evidence="1">Uncharacterized protein</fullName>
    </submittedName>
</protein>
<reference evidence="1" key="1">
    <citation type="submission" date="2022-12" db="EMBL/GenBank/DDBJ databases">
        <title>Genome Sequence of Lasiodiplodia mahajangana.</title>
        <authorList>
            <person name="Buettner E."/>
        </authorList>
    </citation>
    <scope>NUCLEOTIDE SEQUENCE</scope>
    <source>
        <strain evidence="1">VT137</strain>
    </source>
</reference>
<organism evidence="1 2">
    <name type="scientific">Lasiodiplodia mahajangana</name>
    <dbReference type="NCBI Taxonomy" id="1108764"/>
    <lineage>
        <taxon>Eukaryota</taxon>
        <taxon>Fungi</taxon>
        <taxon>Dikarya</taxon>
        <taxon>Ascomycota</taxon>
        <taxon>Pezizomycotina</taxon>
        <taxon>Dothideomycetes</taxon>
        <taxon>Dothideomycetes incertae sedis</taxon>
        <taxon>Botryosphaeriales</taxon>
        <taxon>Botryosphaeriaceae</taxon>
        <taxon>Lasiodiplodia</taxon>
    </lineage>
</organism>
<evidence type="ECO:0000313" key="1">
    <source>
        <dbReference type="EMBL" id="KAJ8128794.1"/>
    </source>
</evidence>
<proteinExistence type="predicted"/>
<sequence>MTANSSMHATFAGGGMHEVMSLRDMLNFTRRITSQSGISLPVPVCARAKGGEAGVNADNTIPEASPSLSSSPPSPIHTPDESKLGEYIVRDPEAMQRRLGVYYTEIHPIWPILQPSTVTACRSPSLLIASIIMLASWLEGDLDHLELFPLISDEILERQLDPNPPVPILQAMALCLLYSTCCLAAEDTALKVLRIHNILVTACRLTGVLASQRGILYMSSHIYTEQEDQEERHRLAFAVLRLDAYLTALTDFPPLVRYQELTIPLSQTTCWANVATEEERHKLLEDEPALRKEIAFSFRVNDLFGALRPNTFSSRWTEMDYHFVLCAIQSGAWEACHQALRTVSNDIHSRTHHQDLRTIWREYLSTWTSGLENDCQAPYEVLYGFPWR</sequence>
<name>A0ACC2JMS1_9PEZI</name>
<dbReference type="EMBL" id="JAPUUL010000956">
    <property type="protein sequence ID" value="KAJ8128794.1"/>
    <property type="molecule type" value="Genomic_DNA"/>
</dbReference>
<evidence type="ECO:0000313" key="2">
    <source>
        <dbReference type="Proteomes" id="UP001153332"/>
    </source>
</evidence>
<gene>
    <name evidence="1" type="ORF">O1611_g4837</name>
</gene>
<comment type="caution">
    <text evidence="1">The sequence shown here is derived from an EMBL/GenBank/DDBJ whole genome shotgun (WGS) entry which is preliminary data.</text>
</comment>
<accession>A0ACC2JMS1</accession>
<dbReference type="Proteomes" id="UP001153332">
    <property type="component" value="Unassembled WGS sequence"/>
</dbReference>
<keyword evidence="2" id="KW-1185">Reference proteome</keyword>